<reference evidence="11" key="1">
    <citation type="submission" date="2017-09" db="EMBL/GenBank/DDBJ databases">
        <title>Depth-based differentiation of microbial function through sediment-hosted aquifers and enrichment of novel symbionts in the deep terrestrial subsurface.</title>
        <authorList>
            <person name="Probst A.J."/>
            <person name="Ladd B."/>
            <person name="Jarett J.K."/>
            <person name="Geller-Mcgrath D.E."/>
            <person name="Sieber C.M.K."/>
            <person name="Emerson J.B."/>
            <person name="Anantharaman K."/>
            <person name="Thomas B.C."/>
            <person name="Malmstrom R."/>
            <person name="Stieglmeier M."/>
            <person name="Klingl A."/>
            <person name="Woyke T."/>
            <person name="Ryan C.M."/>
            <person name="Banfield J.F."/>
        </authorList>
    </citation>
    <scope>NUCLEOTIDE SEQUENCE [LARGE SCALE GENOMIC DNA]</scope>
</reference>
<feature type="transmembrane region" description="Helical" evidence="9">
    <location>
        <begin position="394"/>
        <end position="415"/>
    </location>
</feature>
<evidence type="ECO:0000313" key="11">
    <source>
        <dbReference type="Proteomes" id="UP000231162"/>
    </source>
</evidence>
<keyword evidence="4 9" id="KW-0460">Magnesium</keyword>
<evidence type="ECO:0000256" key="6">
    <source>
        <dbReference type="ARBA" id="ARBA00022989"/>
    </source>
</evidence>
<dbReference type="NCBIfam" id="TIGR01104">
    <property type="entry name" value="V_PPase"/>
    <property type="match status" value="1"/>
</dbReference>
<dbReference type="NCBIfam" id="NF001960">
    <property type="entry name" value="PRK00733.3-5"/>
    <property type="match status" value="1"/>
</dbReference>
<feature type="transmembrane region" description="Helical" evidence="9">
    <location>
        <begin position="364"/>
        <end position="388"/>
    </location>
</feature>
<dbReference type="HAMAP" id="MF_01129">
    <property type="entry name" value="PPase_energized_pump"/>
    <property type="match status" value="1"/>
</dbReference>
<dbReference type="PANTHER" id="PTHR31998">
    <property type="entry name" value="K(+)-INSENSITIVE PYROPHOSPHATE-ENERGIZED PROTON PUMP"/>
    <property type="match status" value="1"/>
</dbReference>
<dbReference type="GO" id="GO:0012505">
    <property type="term" value="C:endomembrane system"/>
    <property type="evidence" value="ECO:0007669"/>
    <property type="project" value="UniProtKB-SubCell"/>
</dbReference>
<feature type="transmembrane region" description="Helical" evidence="9">
    <location>
        <begin position="562"/>
        <end position="581"/>
    </location>
</feature>
<feature type="transmembrane region" description="Helical" evidence="9">
    <location>
        <begin position="249"/>
        <end position="271"/>
    </location>
</feature>
<dbReference type="PIRSF" id="PIRSF001265">
    <property type="entry name" value="H+-PPase"/>
    <property type="match status" value="1"/>
</dbReference>
<gene>
    <name evidence="9 10" type="primary">hppA</name>
    <name evidence="10" type="ORF">COT79_03375</name>
</gene>
<keyword evidence="7 9" id="KW-0406">Ion transport</keyword>
<keyword evidence="10" id="KW-0378">Hydrolase</keyword>
<evidence type="ECO:0000256" key="9">
    <source>
        <dbReference type="HAMAP-Rule" id="MF_01129"/>
    </source>
</evidence>
<comment type="subunit">
    <text evidence="9">Homodimer.</text>
</comment>
<feature type="transmembrane region" description="Helical" evidence="9">
    <location>
        <begin position="315"/>
        <end position="336"/>
    </location>
</feature>
<dbReference type="GO" id="GO:0005886">
    <property type="term" value="C:plasma membrane"/>
    <property type="evidence" value="ECO:0007669"/>
    <property type="project" value="UniProtKB-SubCell"/>
</dbReference>
<dbReference type="EMBL" id="PEZX01000042">
    <property type="protein sequence ID" value="PIS06677.1"/>
    <property type="molecule type" value="Genomic_DNA"/>
</dbReference>
<keyword evidence="8 9" id="KW-0472">Membrane</keyword>
<evidence type="ECO:0000256" key="1">
    <source>
        <dbReference type="ARBA" id="ARBA00004127"/>
    </source>
</evidence>
<feature type="transmembrane region" description="Helical" evidence="9">
    <location>
        <begin position="458"/>
        <end position="475"/>
    </location>
</feature>
<comment type="caution">
    <text evidence="10">The sequence shown here is derived from an EMBL/GenBank/DDBJ whole genome shotgun (WGS) entry which is preliminary data.</text>
</comment>
<evidence type="ECO:0000313" key="10">
    <source>
        <dbReference type="EMBL" id="PIS06677.1"/>
    </source>
</evidence>
<feature type="transmembrane region" description="Helical" evidence="9">
    <location>
        <begin position="283"/>
        <end position="303"/>
    </location>
</feature>
<dbReference type="AlphaFoldDB" id="A0A2M6R853"/>
<feature type="transmembrane region" description="Helical" evidence="9">
    <location>
        <begin position="587"/>
        <end position="610"/>
    </location>
</feature>
<protein>
    <recommendedName>
        <fullName evidence="9">K(+)-insensitive pyrophosphate-energized proton pump</fullName>
        <ecNumber evidence="9">7.1.3.1</ecNumber>
    </recommendedName>
    <alternativeName>
        <fullName evidence="9">Membrane-bound proton-translocating pyrophosphatase</fullName>
    </alternativeName>
    <alternativeName>
        <fullName evidence="9">Pyrophosphate-energized inorganic pyrophosphatase</fullName>
        <shortName evidence="9">H(+)-PPase</shortName>
    </alternativeName>
</protein>
<organism evidence="10 11">
    <name type="scientific">Candidatus Berkelbacteria bacterium CG10_big_fil_rev_8_21_14_0_10_43_14</name>
    <dbReference type="NCBI Taxonomy" id="1974515"/>
    <lineage>
        <taxon>Bacteria</taxon>
        <taxon>Candidatus Berkelbacteria</taxon>
    </lineage>
</organism>
<comment type="cofactor">
    <cofactor evidence="9">
        <name>Mg(2+)</name>
        <dbReference type="ChEBI" id="CHEBI:18420"/>
    </cofactor>
</comment>
<comment type="caution">
    <text evidence="9">Lacks conserved residue(s) required for the propagation of feature annotation.</text>
</comment>
<dbReference type="GO" id="GO:0009678">
    <property type="term" value="F:diphosphate hydrolysis-driven proton transmembrane transporter activity"/>
    <property type="evidence" value="ECO:0007669"/>
    <property type="project" value="UniProtKB-UniRule"/>
</dbReference>
<feature type="transmembrane region" description="Helical" evidence="9">
    <location>
        <begin position="124"/>
        <end position="147"/>
    </location>
</feature>
<comment type="function">
    <text evidence="9">Proton pump that utilizes the energy of pyrophosphate hydrolysis as the driving force for proton movement across the membrane. Generates a proton motive force.</text>
</comment>
<keyword evidence="6 9" id="KW-1133">Transmembrane helix</keyword>
<dbReference type="InterPro" id="IPR004131">
    <property type="entry name" value="PPase-energised_H-pump"/>
</dbReference>
<dbReference type="NCBIfam" id="NF001951">
    <property type="entry name" value="PRK00733.1-2"/>
    <property type="match status" value="1"/>
</dbReference>
<comment type="subcellular location">
    <subcellularLocation>
        <location evidence="9">Cell membrane</location>
        <topology evidence="9">Multi-pass membrane protein</topology>
    </subcellularLocation>
    <subcellularLocation>
        <location evidence="1">Endomembrane system</location>
        <topology evidence="1">Multi-pass membrane protein</topology>
    </subcellularLocation>
</comment>
<feature type="transmembrane region" description="Helical" evidence="9">
    <location>
        <begin position="6"/>
        <end position="26"/>
    </location>
</feature>
<feature type="transmembrane region" description="Helical" evidence="9">
    <location>
        <begin position="225"/>
        <end position="243"/>
    </location>
</feature>
<evidence type="ECO:0000256" key="3">
    <source>
        <dbReference type="ARBA" id="ARBA00022692"/>
    </source>
</evidence>
<feature type="transmembrane region" description="Helical" evidence="9">
    <location>
        <begin position="153"/>
        <end position="172"/>
    </location>
</feature>
<evidence type="ECO:0000256" key="7">
    <source>
        <dbReference type="ARBA" id="ARBA00023065"/>
    </source>
</evidence>
<evidence type="ECO:0000256" key="2">
    <source>
        <dbReference type="ARBA" id="ARBA00022448"/>
    </source>
</evidence>
<comment type="catalytic activity">
    <reaction evidence="9">
        <text>diphosphate + H2O + H(+)(in) = 2 phosphate + 2 H(+)(out)</text>
        <dbReference type="Rhea" id="RHEA:13973"/>
        <dbReference type="ChEBI" id="CHEBI:15377"/>
        <dbReference type="ChEBI" id="CHEBI:15378"/>
        <dbReference type="ChEBI" id="CHEBI:33019"/>
        <dbReference type="ChEBI" id="CHEBI:43474"/>
        <dbReference type="EC" id="7.1.3.1"/>
    </reaction>
</comment>
<dbReference type="Pfam" id="PF03030">
    <property type="entry name" value="H_PPase"/>
    <property type="match status" value="1"/>
</dbReference>
<evidence type="ECO:0000256" key="8">
    <source>
        <dbReference type="ARBA" id="ARBA00023136"/>
    </source>
</evidence>
<name>A0A2M6R853_9BACT</name>
<feature type="site" description="Determinant of potassium independence" evidence="9">
    <location>
        <position position="453"/>
    </location>
</feature>
<dbReference type="GO" id="GO:0004427">
    <property type="term" value="F:inorganic diphosphate phosphatase activity"/>
    <property type="evidence" value="ECO:0007669"/>
    <property type="project" value="UniProtKB-UniRule"/>
</dbReference>
<proteinExistence type="inferred from homology"/>
<keyword evidence="2 9" id="KW-0813">Transport</keyword>
<dbReference type="EC" id="7.1.3.1" evidence="9"/>
<dbReference type="Proteomes" id="UP000231162">
    <property type="component" value="Unassembled WGS sequence"/>
</dbReference>
<sequence length="671" mass="68438">MISISTPAWIGIGGGLLAVAYGLWLIKVIMGLPTGSEKMQKIAGAIQQGARAYIGRQTRAITLVALAVAALLWWQLGSTTAIGFLVGAFLSALSGIIGMTIAVRANVRTAESAKKGLSAAFQTAFKGGAVTGLLVVGLGLLGISIFYGITQDVSALIGLGFGGSLISIFARLGGGIFTKAADVGADLVGKVEAGIPEDDPRNPATIADNVGDNVGDCAGMAADLYETYVVTAVALMLLGKLLFNADAVVITFPILLGAVAIIASIIGTFFVSVKDSAKNIMSGLYRGLIVATVVSGIGFRFVIDWVVSQGVFGTITANSLMIASVVGLVVTALMVLTTDYYTSKSYAPVKAVARASTTGHGTNIISGLALSMRSTALPVIVIAAGIYVSFDAAGLYGIALAAFSMLSMTGIVVAIDAFGPITDNAGGIAEMAGLPNKVRDITDALDAVGNTTKAVTKGYAIASAGLAAIVLFSAYQEEIVAAGKTVPMVLGDPQVVIGLFLGGLMPFLFASLSMESVGRAAGAVVTEVRRQFKTIKGIMDGTAEPDYSRAVDIVTKAALREMIIPALLPVVATVAVGWILGPAALGGFLMGTIVTGLFVAISMTSGGAAWDNAKKLIEDGNYGGKGSEAHKAAVTGDCVGDPYKDTAGPAINPMIKVANIVALLIVKLIVR</sequence>
<accession>A0A2M6R853</accession>
<feature type="transmembrane region" description="Helical" evidence="9">
    <location>
        <begin position="495"/>
        <end position="512"/>
    </location>
</feature>
<keyword evidence="9" id="KW-0375">Hydrogen ion transport</keyword>
<dbReference type="GO" id="GO:0000287">
    <property type="term" value="F:magnesium ion binding"/>
    <property type="evidence" value="ECO:0007669"/>
    <property type="project" value="UniProtKB-UniRule"/>
</dbReference>
<feature type="transmembrane region" description="Helical" evidence="9">
    <location>
        <begin position="82"/>
        <end position="103"/>
    </location>
</feature>
<evidence type="ECO:0000256" key="4">
    <source>
        <dbReference type="ARBA" id="ARBA00022842"/>
    </source>
</evidence>
<keyword evidence="3 9" id="KW-0812">Transmembrane</keyword>
<evidence type="ECO:0000256" key="5">
    <source>
        <dbReference type="ARBA" id="ARBA00022967"/>
    </source>
</evidence>
<keyword evidence="5 9" id="KW-1278">Translocase</keyword>
<feature type="transmembrane region" description="Helical" evidence="9">
    <location>
        <begin position="60"/>
        <end position="76"/>
    </location>
</feature>
<comment type="similarity">
    <text evidence="9">Belongs to the H(+)-translocating pyrophosphatase (TC 3.A.10) family. K(+)-insensitive subfamily.</text>
</comment>
<keyword evidence="9" id="KW-1003">Cell membrane</keyword>